<accession>A0A1I1RPZ3</accession>
<feature type="transmembrane region" description="Helical" evidence="2">
    <location>
        <begin position="110"/>
        <end position="128"/>
    </location>
</feature>
<reference evidence="3 4" key="1">
    <citation type="submission" date="2016-10" db="EMBL/GenBank/DDBJ databases">
        <authorList>
            <person name="de Groot N.N."/>
        </authorList>
    </citation>
    <scope>NUCLEOTIDE SEQUENCE [LARGE SCALE GENOMIC DNA]</scope>
    <source>
        <strain evidence="3 4">HL3</strain>
    </source>
</reference>
<evidence type="ECO:0000313" key="3">
    <source>
        <dbReference type="EMBL" id="SFD36232.1"/>
    </source>
</evidence>
<keyword evidence="2" id="KW-1133">Transmembrane helix</keyword>
<name>A0A1I1RPZ3_9GAMM</name>
<sequence length="133" mass="14956">MDEEREGHDSLPPRPVRWLLLGLAHLFVGLGMLGVALPGVPTVPFLLLAAWTAGRSSPRFHRWLYNHPRLGPPLIQWRDRRAIGRRSKALAVTLLLASWSILYWQGLHPWLLVGLAAFFVVLGSWLVTRAEPG</sequence>
<evidence type="ECO:0000256" key="1">
    <source>
        <dbReference type="PIRNR" id="PIRNR016789"/>
    </source>
</evidence>
<proteinExistence type="predicted"/>
<dbReference type="RefSeq" id="WP_093428167.1">
    <property type="nucleotide sequence ID" value="NZ_FOMJ01000004.1"/>
</dbReference>
<dbReference type="STRING" id="1123397.SAMN05660831_01527"/>
<feature type="transmembrane region" description="Helical" evidence="2">
    <location>
        <begin position="20"/>
        <end position="53"/>
    </location>
</feature>
<keyword evidence="1" id="KW-1003">Cell membrane</keyword>
<keyword evidence="4" id="KW-1185">Reference proteome</keyword>
<dbReference type="Proteomes" id="UP000198611">
    <property type="component" value="Unassembled WGS sequence"/>
</dbReference>
<gene>
    <name evidence="3" type="ORF">SAMN05660831_01527</name>
</gene>
<dbReference type="PANTHER" id="PTHR35813">
    <property type="entry name" value="INNER MEMBRANE PROTEIN YBAN"/>
    <property type="match status" value="1"/>
</dbReference>
<dbReference type="OrthoDB" id="9816293at2"/>
<evidence type="ECO:0000313" key="4">
    <source>
        <dbReference type="Proteomes" id="UP000198611"/>
    </source>
</evidence>
<dbReference type="AlphaFoldDB" id="A0A1I1RPZ3"/>
<dbReference type="GO" id="GO:0005886">
    <property type="term" value="C:plasma membrane"/>
    <property type="evidence" value="ECO:0007669"/>
    <property type="project" value="UniProtKB-SubCell"/>
</dbReference>
<protein>
    <recommendedName>
        <fullName evidence="1">Inner membrane protein</fullName>
    </recommendedName>
</protein>
<dbReference type="EMBL" id="FOMJ01000004">
    <property type="protein sequence ID" value="SFD36232.1"/>
    <property type="molecule type" value="Genomic_DNA"/>
</dbReference>
<feature type="transmembrane region" description="Helical" evidence="2">
    <location>
        <begin position="87"/>
        <end position="104"/>
    </location>
</feature>
<dbReference type="Pfam" id="PF04304">
    <property type="entry name" value="DUF454"/>
    <property type="match status" value="1"/>
</dbReference>
<keyword evidence="1" id="KW-0997">Cell inner membrane</keyword>
<dbReference type="PIRSF" id="PIRSF016789">
    <property type="entry name" value="DUF454"/>
    <property type="match status" value="1"/>
</dbReference>
<organism evidence="3 4">
    <name type="scientific">Thiohalospira halophila DSM 15071</name>
    <dbReference type="NCBI Taxonomy" id="1123397"/>
    <lineage>
        <taxon>Bacteria</taxon>
        <taxon>Pseudomonadati</taxon>
        <taxon>Pseudomonadota</taxon>
        <taxon>Gammaproteobacteria</taxon>
        <taxon>Thiohalospirales</taxon>
        <taxon>Thiohalospiraceae</taxon>
        <taxon>Thiohalospira</taxon>
    </lineage>
</organism>
<dbReference type="InterPro" id="IPR007401">
    <property type="entry name" value="DUF454"/>
</dbReference>
<comment type="subcellular location">
    <subcellularLocation>
        <location evidence="1">Cell inner membrane</location>
        <topology evidence="1">Multi-pass membrane protein</topology>
    </subcellularLocation>
</comment>
<keyword evidence="1 2" id="KW-0472">Membrane</keyword>
<dbReference type="PANTHER" id="PTHR35813:SF1">
    <property type="entry name" value="INNER MEMBRANE PROTEIN YBAN"/>
    <property type="match status" value="1"/>
</dbReference>
<evidence type="ECO:0000256" key="2">
    <source>
        <dbReference type="SAM" id="Phobius"/>
    </source>
</evidence>
<keyword evidence="2" id="KW-0812">Transmembrane</keyword>